<evidence type="ECO:0008006" key="3">
    <source>
        <dbReference type="Google" id="ProtNLM"/>
    </source>
</evidence>
<evidence type="ECO:0000313" key="2">
    <source>
        <dbReference type="Proteomes" id="UP001369086"/>
    </source>
</evidence>
<evidence type="ECO:0000313" key="1">
    <source>
        <dbReference type="EMBL" id="KAK6485632.1"/>
    </source>
</evidence>
<dbReference type="EMBL" id="JAHFZB010000009">
    <property type="protein sequence ID" value="KAK6485632.1"/>
    <property type="molecule type" value="Genomic_DNA"/>
</dbReference>
<protein>
    <recommendedName>
        <fullName evidence="3">Cytoplasmic envelopment protein 3</fullName>
    </recommendedName>
</protein>
<name>A0ABR0ZLD2_HUSHU</name>
<reference evidence="1 2" key="1">
    <citation type="submission" date="2021-05" db="EMBL/GenBank/DDBJ databases">
        <authorList>
            <person name="Zahm M."/>
            <person name="Klopp C."/>
            <person name="Cabau C."/>
            <person name="Kuhl H."/>
            <person name="Suciu R."/>
            <person name="Ciorpac M."/>
            <person name="Holostenco D."/>
            <person name="Gessner J."/>
            <person name="Wuertz S."/>
            <person name="Hohne C."/>
            <person name="Stock M."/>
            <person name="Gislard M."/>
            <person name="Lluch J."/>
            <person name="Milhes M."/>
            <person name="Lampietro C."/>
            <person name="Lopez Roques C."/>
            <person name="Donnadieu C."/>
            <person name="Du K."/>
            <person name="Schartl M."/>
            <person name="Guiguen Y."/>
        </authorList>
    </citation>
    <scope>NUCLEOTIDE SEQUENCE [LARGE SCALE GENOMIC DNA]</scope>
    <source>
        <strain evidence="1">Hh-F2</strain>
        <tissue evidence="1">Blood</tissue>
    </source>
</reference>
<dbReference type="Proteomes" id="UP001369086">
    <property type="component" value="Unassembled WGS sequence"/>
</dbReference>
<comment type="caution">
    <text evidence="1">The sequence shown here is derived from an EMBL/GenBank/DDBJ whole genome shotgun (WGS) entry which is preliminary data.</text>
</comment>
<accession>A0ABR0ZLD2</accession>
<sequence length="90" mass="10127">MMGNCCHKVKRDSISVILGQEETLYENVAVGETPVNEDVLYAVIDHGDPANSKKRVEMSDNCDYAVVSLTSVKKRKNNIEECNEDYVQMD</sequence>
<organism evidence="1 2">
    <name type="scientific">Huso huso</name>
    <name type="common">Beluga</name>
    <name type="synonym">Acipenser huso</name>
    <dbReference type="NCBI Taxonomy" id="61971"/>
    <lineage>
        <taxon>Eukaryota</taxon>
        <taxon>Metazoa</taxon>
        <taxon>Chordata</taxon>
        <taxon>Craniata</taxon>
        <taxon>Vertebrata</taxon>
        <taxon>Euteleostomi</taxon>
        <taxon>Actinopterygii</taxon>
        <taxon>Chondrostei</taxon>
        <taxon>Acipenseriformes</taxon>
        <taxon>Acipenseridae</taxon>
        <taxon>Huso</taxon>
    </lineage>
</organism>
<keyword evidence="2" id="KW-1185">Reference proteome</keyword>
<gene>
    <name evidence="1" type="ORF">HHUSO_G11462</name>
</gene>
<proteinExistence type="predicted"/>